<dbReference type="InterPro" id="IPR026992">
    <property type="entry name" value="DIOX_N"/>
</dbReference>
<keyword evidence="1" id="KW-0408">Iron</keyword>
<dbReference type="InterPro" id="IPR050231">
    <property type="entry name" value="Iron_ascorbate_oxido_reductase"/>
</dbReference>
<sequence length="413" mass="45369">MQVCRISVKSASVSLDKGVSFRLTESTAKARGKARQLVTRAVSCGGKKVPEKRVMNSPEKYHTVQKGRDLQGRETTQGYVPVIDISGFVPGQPRESPANLSLCDEVDAAFRQAGFFIATGHGVPPELLASAKRVCREFFSLSPGEKGAVAHPKKGFIPVGGCQNQVRSTSLHEKWSCGRVDGIDPSTEYYQNSVYFGEPNLWPQRPHDFEPTMTRYYKEMEALTLRLLSLTATALRLPHTFFDDKMDRHVTNLVALRYPPQVREPAPGEMRARPHTDPTALTVLAHDKEPGEPSGLEVLHDTMGSWEPIPVVAGGLVVNVGDLLHLWSGGEFRSAKHRVVNGADDRLTISYFAMPNYDATIAPVPTVAGADTFAPIRAGDISHFTQLKREEEGLEDPQLLENQVVKSTTSTSP</sequence>
<dbReference type="InterPro" id="IPR005123">
    <property type="entry name" value="Oxoglu/Fe-dep_dioxygenase_dom"/>
</dbReference>
<protein>
    <submittedName>
        <fullName evidence="5">2og-fe oxygenase</fullName>
    </submittedName>
</protein>
<accession>A0A061RKP1</accession>
<dbReference type="Gene3D" id="2.60.120.330">
    <property type="entry name" value="B-lactam Antibiotic, Isopenicillin N Synthase, Chain"/>
    <property type="match status" value="1"/>
</dbReference>
<dbReference type="PRINTS" id="PR00682">
    <property type="entry name" value="IPNSYNTHASE"/>
</dbReference>
<dbReference type="EMBL" id="GBEZ01022312">
    <property type="protein sequence ID" value="JAC64525.1"/>
    <property type="molecule type" value="Transcribed_RNA"/>
</dbReference>
<comment type="similarity">
    <text evidence="1">Belongs to the iron/ascorbate-dependent oxidoreductase family.</text>
</comment>
<organism evidence="5">
    <name type="scientific">Tetraselmis sp. GSL018</name>
    <dbReference type="NCBI Taxonomy" id="582737"/>
    <lineage>
        <taxon>Eukaryota</taxon>
        <taxon>Viridiplantae</taxon>
        <taxon>Chlorophyta</taxon>
        <taxon>core chlorophytes</taxon>
        <taxon>Chlorodendrophyceae</taxon>
        <taxon>Chlorodendrales</taxon>
        <taxon>Chlorodendraceae</taxon>
        <taxon>Tetraselmis</taxon>
    </lineage>
</organism>
<dbReference type="AlphaFoldDB" id="A0A061RKP1"/>
<dbReference type="GO" id="GO:0016491">
    <property type="term" value="F:oxidoreductase activity"/>
    <property type="evidence" value="ECO:0007669"/>
    <property type="project" value="UniProtKB-KW"/>
</dbReference>
<gene>
    <name evidence="4" type="ORF">TSPGSL018_18141</name>
    <name evidence="5" type="ORF">TSPGSL018_2431</name>
</gene>
<feature type="compositionally biased region" description="Polar residues" evidence="2">
    <location>
        <begin position="400"/>
        <end position="413"/>
    </location>
</feature>
<dbReference type="InterPro" id="IPR027443">
    <property type="entry name" value="IPNS-like_sf"/>
</dbReference>
<dbReference type="SUPFAM" id="SSF51197">
    <property type="entry name" value="Clavaminate synthase-like"/>
    <property type="match status" value="1"/>
</dbReference>
<dbReference type="InterPro" id="IPR044861">
    <property type="entry name" value="IPNS-like_FE2OG_OXY"/>
</dbReference>
<keyword evidence="1" id="KW-0479">Metal-binding</keyword>
<dbReference type="EMBL" id="GBEZ01014908">
    <property type="protein sequence ID" value="JAC71205.1"/>
    <property type="molecule type" value="Transcribed_RNA"/>
</dbReference>
<dbReference type="PROSITE" id="PS51471">
    <property type="entry name" value="FE2OG_OXY"/>
    <property type="match status" value="1"/>
</dbReference>
<keyword evidence="1" id="KW-0560">Oxidoreductase</keyword>
<feature type="domain" description="Fe2OG dioxygenase" evidence="3">
    <location>
        <begin position="248"/>
        <end position="355"/>
    </location>
</feature>
<evidence type="ECO:0000256" key="1">
    <source>
        <dbReference type="RuleBase" id="RU003682"/>
    </source>
</evidence>
<reference evidence="5" key="1">
    <citation type="submission" date="2014-05" db="EMBL/GenBank/DDBJ databases">
        <title>The transcriptome of the halophilic microalga Tetraselmis sp. GSL018 isolated from the Great Salt Lake, Utah.</title>
        <authorList>
            <person name="Jinkerson R.E."/>
            <person name="D'Adamo S."/>
            <person name="Posewitz M.C."/>
        </authorList>
    </citation>
    <scope>NUCLEOTIDE SEQUENCE</scope>
    <source>
        <strain evidence="5">GSL018</strain>
    </source>
</reference>
<proteinExistence type="inferred from homology"/>
<evidence type="ECO:0000259" key="3">
    <source>
        <dbReference type="PROSITE" id="PS51471"/>
    </source>
</evidence>
<evidence type="ECO:0000256" key="2">
    <source>
        <dbReference type="SAM" id="MobiDB-lite"/>
    </source>
</evidence>
<evidence type="ECO:0000313" key="5">
    <source>
        <dbReference type="EMBL" id="JAC71205.1"/>
    </source>
</evidence>
<feature type="region of interest" description="Disordered" evidence="2">
    <location>
        <begin position="393"/>
        <end position="413"/>
    </location>
</feature>
<evidence type="ECO:0000313" key="4">
    <source>
        <dbReference type="EMBL" id="JAC64525.1"/>
    </source>
</evidence>
<dbReference type="GO" id="GO:0046872">
    <property type="term" value="F:metal ion binding"/>
    <property type="evidence" value="ECO:0007669"/>
    <property type="project" value="UniProtKB-KW"/>
</dbReference>
<name>A0A061RKP1_9CHLO</name>
<dbReference type="PANTHER" id="PTHR47990">
    <property type="entry name" value="2-OXOGLUTARATE (2OG) AND FE(II)-DEPENDENT OXYGENASE SUPERFAMILY PROTEIN-RELATED"/>
    <property type="match status" value="1"/>
</dbReference>
<dbReference type="Pfam" id="PF14226">
    <property type="entry name" value="DIOX_N"/>
    <property type="match status" value="1"/>
</dbReference>
<dbReference type="Pfam" id="PF03171">
    <property type="entry name" value="2OG-FeII_Oxy"/>
    <property type="match status" value="1"/>
</dbReference>